<name>A0ACC1LFJ7_9FUNG</name>
<gene>
    <name evidence="1" type="ORF">H4S07_003688</name>
</gene>
<accession>A0ACC1LFJ7</accession>
<keyword evidence="2" id="KW-1185">Reference proteome</keyword>
<organism evidence="1 2">
    <name type="scientific">Coemansia furcata</name>
    <dbReference type="NCBI Taxonomy" id="417177"/>
    <lineage>
        <taxon>Eukaryota</taxon>
        <taxon>Fungi</taxon>
        <taxon>Fungi incertae sedis</taxon>
        <taxon>Zoopagomycota</taxon>
        <taxon>Kickxellomycotina</taxon>
        <taxon>Kickxellomycetes</taxon>
        <taxon>Kickxellales</taxon>
        <taxon>Kickxellaceae</taxon>
        <taxon>Coemansia</taxon>
    </lineage>
</organism>
<reference evidence="1" key="1">
    <citation type="submission" date="2022-07" db="EMBL/GenBank/DDBJ databases">
        <title>Phylogenomic reconstructions and comparative analyses of Kickxellomycotina fungi.</title>
        <authorList>
            <person name="Reynolds N.K."/>
            <person name="Stajich J.E."/>
            <person name="Barry K."/>
            <person name="Grigoriev I.V."/>
            <person name="Crous P."/>
            <person name="Smith M.E."/>
        </authorList>
    </citation>
    <scope>NUCLEOTIDE SEQUENCE</scope>
    <source>
        <strain evidence="1">CBS 102833</strain>
    </source>
</reference>
<proteinExistence type="predicted"/>
<sequence length="622" mass="65805">MPSIANEPAVSAPQANPASPSTGPTAPSLFPGPPPPAPHRQPHEHRQHYSPPPPHYSPPQHYSYAYSPTLAAGSPTSALGFISASPPAPMALTPVSASSVSGSGFAMIGAQIIGPGVVSSHGPAFAYYGSPSLSGSPPQSPLVQQLPPLVSAGTLPGVRDYEPAHIPARPHLGAPIVLDMGCSADAVDSRNVYIRNLPEECTDSVLARMASPYGIIESSKSIIHEVTGKCKGYGFVKYRTADQAERAIEAFNAQGLQSTLAKDSFKSKLKRLQDRSSANVYVSNLSPDIDEAGLVELIKPHPVVSARILRDTLTGQHKGAGFARMPDRDTALLVIEKLKNIRLVNAPGPLQPRIADSEGQKQLKKQVNGEGGRFDDVLVRSGATSPIVWSPVLVYSPAGSPPAPPPHGFDLLPAQRQMSTSPAEQRYVGAMPIHHHLQQASYSATPGMYAIPSAHYAGYASSGYASPVGFGSPMGYASPGYASPGYASPAGYTSPNGYASPGYASPNGYESPQMPASPQLAYTHQMPYGVYRVQNDMPPQSMQPMGHSGDYDEDVADQLSQTLPRSGHTQEHQNRRRQHHSFGSTSGYRGTRTTDSSAHHDGSAAERSAKDLASAMQEKLAI</sequence>
<evidence type="ECO:0000313" key="1">
    <source>
        <dbReference type="EMBL" id="KAJ2806940.1"/>
    </source>
</evidence>
<dbReference type="EMBL" id="JANBUP010001269">
    <property type="protein sequence ID" value="KAJ2806940.1"/>
    <property type="molecule type" value="Genomic_DNA"/>
</dbReference>
<dbReference type="Proteomes" id="UP001140096">
    <property type="component" value="Unassembled WGS sequence"/>
</dbReference>
<evidence type="ECO:0000313" key="2">
    <source>
        <dbReference type="Proteomes" id="UP001140096"/>
    </source>
</evidence>
<comment type="caution">
    <text evidence="1">The sequence shown here is derived from an EMBL/GenBank/DDBJ whole genome shotgun (WGS) entry which is preliminary data.</text>
</comment>
<protein>
    <submittedName>
        <fullName evidence="1">Uncharacterized protein</fullName>
    </submittedName>
</protein>